<dbReference type="AlphaFoldDB" id="A0A0S3SJ65"/>
<feature type="transmembrane region" description="Helical" evidence="1">
    <location>
        <begin position="65"/>
        <end position="89"/>
    </location>
</feature>
<protein>
    <submittedName>
        <fullName evidence="2">Uncharacterized protein</fullName>
    </submittedName>
</protein>
<proteinExistence type="predicted"/>
<keyword evidence="1" id="KW-0812">Transmembrane</keyword>
<organism evidence="2 3">
    <name type="scientific">Vigna angularis var. angularis</name>
    <dbReference type="NCBI Taxonomy" id="157739"/>
    <lineage>
        <taxon>Eukaryota</taxon>
        <taxon>Viridiplantae</taxon>
        <taxon>Streptophyta</taxon>
        <taxon>Embryophyta</taxon>
        <taxon>Tracheophyta</taxon>
        <taxon>Spermatophyta</taxon>
        <taxon>Magnoliopsida</taxon>
        <taxon>eudicotyledons</taxon>
        <taxon>Gunneridae</taxon>
        <taxon>Pentapetalae</taxon>
        <taxon>rosids</taxon>
        <taxon>fabids</taxon>
        <taxon>Fabales</taxon>
        <taxon>Fabaceae</taxon>
        <taxon>Papilionoideae</taxon>
        <taxon>50 kb inversion clade</taxon>
        <taxon>NPAAA clade</taxon>
        <taxon>indigoferoid/millettioid clade</taxon>
        <taxon>Phaseoleae</taxon>
        <taxon>Vigna</taxon>
    </lineage>
</organism>
<keyword evidence="1" id="KW-1133">Transmembrane helix</keyword>
<sequence length="99" mass="11848">MLKYKLLCVVHVTIERKQVKELLKLVHKVMLKNELFKRLKEEATATEKAGTAKMKKRLQRRYDSMFEQMACATIHYIISYFFSYLFLFINSRLNILILS</sequence>
<dbReference type="EMBL" id="AP015040">
    <property type="protein sequence ID" value="BAT92916.1"/>
    <property type="molecule type" value="Genomic_DNA"/>
</dbReference>
<accession>A0A0S3SJ65</accession>
<keyword evidence="3" id="KW-1185">Reference proteome</keyword>
<evidence type="ECO:0000313" key="3">
    <source>
        <dbReference type="Proteomes" id="UP000291084"/>
    </source>
</evidence>
<name>A0A0S3SJ65_PHAAN</name>
<keyword evidence="1" id="KW-0472">Membrane</keyword>
<evidence type="ECO:0000313" key="2">
    <source>
        <dbReference type="EMBL" id="BAT92916.1"/>
    </source>
</evidence>
<dbReference type="Proteomes" id="UP000291084">
    <property type="component" value="Chromosome 7"/>
</dbReference>
<evidence type="ECO:0000256" key="1">
    <source>
        <dbReference type="SAM" id="Phobius"/>
    </source>
</evidence>
<gene>
    <name evidence="2" type="primary">Vigan.07G178300</name>
    <name evidence="2" type="ORF">VIGAN_07178300</name>
</gene>
<reference evidence="2 3" key="1">
    <citation type="journal article" date="2015" name="Sci. Rep.">
        <title>The power of single molecule real-time sequencing technology in the de novo assembly of a eukaryotic genome.</title>
        <authorList>
            <person name="Sakai H."/>
            <person name="Naito K."/>
            <person name="Ogiso-Tanaka E."/>
            <person name="Takahashi Y."/>
            <person name="Iseki K."/>
            <person name="Muto C."/>
            <person name="Satou K."/>
            <person name="Teruya K."/>
            <person name="Shiroma A."/>
            <person name="Shimoji M."/>
            <person name="Hirano T."/>
            <person name="Itoh T."/>
            <person name="Kaga A."/>
            <person name="Tomooka N."/>
        </authorList>
    </citation>
    <scope>NUCLEOTIDE SEQUENCE [LARGE SCALE GENOMIC DNA]</scope>
    <source>
        <strain evidence="3">cv. Shumari</strain>
    </source>
</reference>